<dbReference type="Proteomes" id="UP000837857">
    <property type="component" value="Chromosome 1"/>
</dbReference>
<dbReference type="SUPFAM" id="SSF51206">
    <property type="entry name" value="cAMP-binding domain-like"/>
    <property type="match status" value="1"/>
</dbReference>
<organism evidence="2 3">
    <name type="scientific">Iphiclides podalirius</name>
    <name type="common">scarce swallowtail</name>
    <dbReference type="NCBI Taxonomy" id="110791"/>
    <lineage>
        <taxon>Eukaryota</taxon>
        <taxon>Metazoa</taxon>
        <taxon>Ecdysozoa</taxon>
        <taxon>Arthropoda</taxon>
        <taxon>Hexapoda</taxon>
        <taxon>Insecta</taxon>
        <taxon>Pterygota</taxon>
        <taxon>Neoptera</taxon>
        <taxon>Endopterygota</taxon>
        <taxon>Lepidoptera</taxon>
        <taxon>Glossata</taxon>
        <taxon>Ditrysia</taxon>
        <taxon>Papilionoidea</taxon>
        <taxon>Papilionidae</taxon>
        <taxon>Papilioninae</taxon>
        <taxon>Iphiclides</taxon>
    </lineage>
</organism>
<feature type="non-terminal residue" evidence="2">
    <location>
        <position position="1"/>
    </location>
</feature>
<dbReference type="PANTHER" id="PTHR45689">
    <property type="entry name" value="I[[H]] CHANNEL, ISOFORM E"/>
    <property type="match status" value="1"/>
</dbReference>
<protein>
    <recommendedName>
        <fullName evidence="1">Cyclic nucleotide-binding domain-containing protein</fullName>
    </recommendedName>
</protein>
<dbReference type="Gene3D" id="2.60.120.10">
    <property type="entry name" value="Jelly Rolls"/>
    <property type="match status" value="1"/>
</dbReference>
<dbReference type="InterPro" id="IPR018490">
    <property type="entry name" value="cNMP-bd_dom_sf"/>
</dbReference>
<evidence type="ECO:0000313" key="2">
    <source>
        <dbReference type="EMBL" id="CAH2035593.1"/>
    </source>
</evidence>
<proteinExistence type="predicted"/>
<keyword evidence="3" id="KW-1185">Reference proteome</keyword>
<dbReference type="PROSITE" id="PS50042">
    <property type="entry name" value="CNMP_BINDING_3"/>
    <property type="match status" value="1"/>
</dbReference>
<dbReference type="InterPro" id="IPR014710">
    <property type="entry name" value="RmlC-like_jellyroll"/>
</dbReference>
<dbReference type="PANTHER" id="PTHR45689:SF14">
    <property type="entry name" value="CYCLIC NUCLEOTIDE-GATED CATION CHANNEL SUBUNIT A-LIKE PROTEIN"/>
    <property type="match status" value="1"/>
</dbReference>
<dbReference type="InterPro" id="IPR000595">
    <property type="entry name" value="cNMP-bd_dom"/>
</dbReference>
<dbReference type="EMBL" id="OW152813">
    <property type="protein sequence ID" value="CAH2035593.1"/>
    <property type="molecule type" value="Genomic_DNA"/>
</dbReference>
<evidence type="ECO:0000313" key="3">
    <source>
        <dbReference type="Proteomes" id="UP000837857"/>
    </source>
</evidence>
<dbReference type="SMART" id="SM00100">
    <property type="entry name" value="cNMP"/>
    <property type="match status" value="1"/>
</dbReference>
<dbReference type="InterPro" id="IPR051413">
    <property type="entry name" value="K/Na_HCN_channel"/>
</dbReference>
<name>A0ABN8HL83_9NEOP</name>
<dbReference type="CDD" id="cd00038">
    <property type="entry name" value="CAP_ED"/>
    <property type="match status" value="1"/>
</dbReference>
<feature type="domain" description="Cyclic nucleotide-binding" evidence="1">
    <location>
        <begin position="39"/>
        <end position="139"/>
    </location>
</feature>
<gene>
    <name evidence="2" type="ORF">IPOD504_LOCUS622</name>
</gene>
<sequence>MTKIIITENQNGCYHALPASLIKEIAISSFAKYVSRIPYFAEWPKNLIEQIVLLLVEEVYMPNDIVVEASLSSDGLIIVDVGVLAVYPASDDDVIYLIDGDYFGEISLVTTEVSATPSVVALTASKVLFLDKLAFRRLMRGHPQLFFAMKEIINKINN</sequence>
<reference evidence="2" key="1">
    <citation type="submission" date="2022-03" db="EMBL/GenBank/DDBJ databases">
        <authorList>
            <person name="Martin H S."/>
        </authorList>
    </citation>
    <scope>NUCLEOTIDE SEQUENCE</scope>
</reference>
<accession>A0ABN8HL83</accession>
<evidence type="ECO:0000259" key="1">
    <source>
        <dbReference type="PROSITE" id="PS50042"/>
    </source>
</evidence>
<dbReference type="Pfam" id="PF00027">
    <property type="entry name" value="cNMP_binding"/>
    <property type="match status" value="1"/>
</dbReference>